<feature type="domain" description="Smr" evidence="9">
    <location>
        <begin position="744"/>
        <end position="819"/>
    </location>
</feature>
<feature type="coiled-coil region" evidence="8">
    <location>
        <begin position="530"/>
        <end position="618"/>
    </location>
</feature>
<dbReference type="InterPro" id="IPR000432">
    <property type="entry name" value="DNA_mismatch_repair_MutS_C"/>
</dbReference>
<dbReference type="FunFam" id="3.40.50.300:FF:000830">
    <property type="entry name" value="Endonuclease MutS2"/>
    <property type="match status" value="1"/>
</dbReference>
<organism evidence="10 11">
    <name type="scientific">Luteitalea pratensis</name>
    <dbReference type="NCBI Taxonomy" id="1855912"/>
    <lineage>
        <taxon>Bacteria</taxon>
        <taxon>Pseudomonadati</taxon>
        <taxon>Acidobacteriota</taxon>
        <taxon>Vicinamibacteria</taxon>
        <taxon>Vicinamibacterales</taxon>
        <taxon>Vicinamibacteraceae</taxon>
        <taxon>Luteitalea</taxon>
    </lineage>
</organism>
<dbReference type="EC" id="3.1.-.-" evidence="7"/>
<dbReference type="SUPFAM" id="SSF52540">
    <property type="entry name" value="P-loop containing nucleoside triphosphate hydrolases"/>
    <property type="match status" value="1"/>
</dbReference>
<dbReference type="SUPFAM" id="SSF48334">
    <property type="entry name" value="DNA repair protein MutS, domain III"/>
    <property type="match status" value="1"/>
</dbReference>
<dbReference type="STRING" id="1855912.LuPra_05876"/>
<dbReference type="Proteomes" id="UP000076079">
    <property type="component" value="Chromosome"/>
</dbReference>
<comment type="function">
    <text evidence="7">Acts as a ribosome collision sensor, splitting the ribosome into its 2 subunits. Detects stalled/collided 70S ribosomes which it binds and splits by an ATP-hydrolysis driven conformational change. Acts upstream of the ribosome quality control system (RQC), a ribosome-associated complex that mediates the extraction of incompletely synthesized nascent chains from stalled ribosomes and their subsequent degradation. Probably generates substrates for RQC.</text>
</comment>
<dbReference type="InterPro" id="IPR036063">
    <property type="entry name" value="Smr_dom_sf"/>
</dbReference>
<dbReference type="RefSeq" id="WP_110174040.1">
    <property type="nucleotide sequence ID" value="NZ_CP015136.1"/>
</dbReference>
<proteinExistence type="inferred from homology"/>
<keyword evidence="3 7" id="KW-0378">Hydrolase</keyword>
<dbReference type="PROSITE" id="PS50828">
    <property type="entry name" value="SMR"/>
    <property type="match status" value="1"/>
</dbReference>
<gene>
    <name evidence="7 10" type="primary">mutS2</name>
    <name evidence="7" type="synonym">rqcU</name>
    <name evidence="10" type="ORF">LuPra_05876</name>
</gene>
<comment type="subunit">
    <text evidence="7">Homodimer. Binds to stalled ribosomes, contacting rRNA.</text>
</comment>
<dbReference type="PATRIC" id="fig|1813736.3.peg.6178"/>
<dbReference type="GO" id="GO:0016887">
    <property type="term" value="F:ATP hydrolysis activity"/>
    <property type="evidence" value="ECO:0007669"/>
    <property type="project" value="InterPro"/>
</dbReference>
<protein>
    <recommendedName>
        <fullName evidence="7">Endonuclease MutS2</fullName>
        <ecNumber evidence="7">3.1.-.-</ecNumber>
    </recommendedName>
    <alternativeName>
        <fullName evidence="7">Ribosome-associated protein quality control-upstream factor</fullName>
        <shortName evidence="7">RQC-upstream factor</shortName>
        <shortName evidence="7">RqcU</shortName>
        <ecNumber evidence="7">3.6.4.-</ecNumber>
    </alternativeName>
</protein>
<dbReference type="EC" id="3.6.4.-" evidence="7"/>
<reference evidence="11" key="2">
    <citation type="submission" date="2016-04" db="EMBL/GenBank/DDBJ databases">
        <title>First Complete Genome Sequence of a Subdivision 6 Acidobacterium.</title>
        <authorList>
            <person name="Huang S."/>
            <person name="Vieira S."/>
            <person name="Bunk B."/>
            <person name="Riedel T."/>
            <person name="Sproeer C."/>
            <person name="Overmann J."/>
        </authorList>
    </citation>
    <scope>NUCLEOTIDE SEQUENCE [LARGE SCALE GENOMIC DNA]</scope>
    <source>
        <strain evidence="11">DSM 100886 HEG_-6_39</strain>
    </source>
</reference>
<dbReference type="InterPro" id="IPR005747">
    <property type="entry name" value="MutS2"/>
</dbReference>
<evidence type="ECO:0000313" key="10">
    <source>
        <dbReference type="EMBL" id="AMY12598.1"/>
    </source>
</evidence>
<dbReference type="SMART" id="SM00533">
    <property type="entry name" value="MUTSd"/>
    <property type="match status" value="1"/>
</dbReference>
<comment type="function">
    <text evidence="7">Endonuclease that is involved in the suppression of homologous recombination and thus may have a key role in the control of bacterial genetic diversity.</text>
</comment>
<dbReference type="GO" id="GO:0045910">
    <property type="term" value="P:negative regulation of DNA recombination"/>
    <property type="evidence" value="ECO:0007669"/>
    <property type="project" value="InterPro"/>
</dbReference>
<dbReference type="Gene3D" id="3.30.1370.110">
    <property type="match status" value="1"/>
</dbReference>
<dbReference type="SUPFAM" id="SSF160443">
    <property type="entry name" value="SMR domain-like"/>
    <property type="match status" value="1"/>
</dbReference>
<keyword evidence="4 7" id="KW-0067">ATP-binding</keyword>
<dbReference type="InterPro" id="IPR045076">
    <property type="entry name" value="MutS"/>
</dbReference>
<dbReference type="InterPro" id="IPR007696">
    <property type="entry name" value="DNA_mismatch_repair_MutS_core"/>
</dbReference>
<keyword evidence="8" id="KW-0175">Coiled coil</keyword>
<keyword evidence="7" id="KW-0255">Endonuclease</keyword>
<dbReference type="GO" id="GO:0019843">
    <property type="term" value="F:rRNA binding"/>
    <property type="evidence" value="ECO:0007669"/>
    <property type="project" value="UniProtKB-UniRule"/>
</dbReference>
<sequence length="820" mass="88003">MHATTLRALEFDQIAAVVRSYAVTPLGSRALDRLVPSTEPVRVAEALDLTGEAVLLLQDHQAFPLRAGEAVSAALDGLALQGRPLEPLRLLALADFFDSVDRTAALVERAATRLPALAAVARRTSRFVDENARVRKAISQHGDVQDDASPALASVRDKLRRQRQRLRGTLESYLRGRDTAKYLQEQVVTERNGRYVLVVRAEHRGSIPGLIHGASASGASLYLEPLSTVDVNNDIVALEEQEAEEVRRILLALTDGYRARAAELQATLAAATDLDVIQAKARCSMSFNGVRPALSHDGRLELRSARHPLLIPAVARRLPESEGRVARDTEPVASDLLVVPPAKALVITGPNTGGKTVALKTAGLLVLMAQAGVFVPAEAGSRLPVFRSVFADIGDEQSIAANLSTFSWHITSIVAMEKALALPALVLLDEVGNGTDPIEGGALGVAIIDHFRQRGAVVVATTHYETIKSYATSTAGVTCAAFGFEPGTFAPTYRLIYGSPGGSLAFEIAARLGLPRPVLDAALAWRSDNEVRLSEQMAKLDRELQSLDHERRLTVQARAQAEASERQLRTREDALREREAQFTRKLEQRLNEQLRDARAEVDKVVADLRQQAAALEKTQQKRIAPIPTGVTGDLRVSARTALDSIADRVREGGATLPSEPVMPPTAEAAGPLAAGDRVEVGILRLHGVVRTLAGKDAEVDVNGKRMRVKVAELRKIGGAATTAAPTVNVRLASRGEKTGGGADLNVIGCTVDEAIDRTDKFLDEAAMQELRTVRVIHGHGTGRLRQALSGYLNAHPLVLRAAPAPNDMGGGAVTLVELRD</sequence>
<dbReference type="Gene3D" id="3.40.50.300">
    <property type="entry name" value="P-loop containing nucleotide triphosphate hydrolases"/>
    <property type="match status" value="1"/>
</dbReference>
<dbReference type="GO" id="GO:0030983">
    <property type="term" value="F:mismatched DNA binding"/>
    <property type="evidence" value="ECO:0007669"/>
    <property type="project" value="InterPro"/>
</dbReference>
<dbReference type="GO" id="GO:0043023">
    <property type="term" value="F:ribosomal large subunit binding"/>
    <property type="evidence" value="ECO:0007669"/>
    <property type="project" value="UniProtKB-UniRule"/>
</dbReference>
<evidence type="ECO:0000256" key="8">
    <source>
        <dbReference type="SAM" id="Coils"/>
    </source>
</evidence>
<dbReference type="InterPro" id="IPR027417">
    <property type="entry name" value="P-loop_NTPase"/>
</dbReference>
<dbReference type="OrthoDB" id="9808166at2"/>
<dbReference type="GO" id="GO:0072344">
    <property type="term" value="P:rescue of stalled ribosome"/>
    <property type="evidence" value="ECO:0007669"/>
    <property type="project" value="UniProtKB-UniRule"/>
</dbReference>
<dbReference type="GO" id="GO:0140664">
    <property type="term" value="F:ATP-dependent DNA damage sensor activity"/>
    <property type="evidence" value="ECO:0007669"/>
    <property type="project" value="InterPro"/>
</dbReference>
<reference evidence="10 11" key="1">
    <citation type="journal article" date="2016" name="Genome Announc.">
        <title>First Complete Genome Sequence of a Subdivision 6 Acidobacterium Strain.</title>
        <authorList>
            <person name="Huang S."/>
            <person name="Vieira S."/>
            <person name="Bunk B."/>
            <person name="Riedel T."/>
            <person name="Sproer C."/>
            <person name="Overmann J."/>
        </authorList>
    </citation>
    <scope>NUCLEOTIDE SEQUENCE [LARGE SCALE GENOMIC DNA]</scope>
    <source>
        <strain evidence="11">DSM 100886 HEG_-6_39</strain>
    </source>
</reference>
<feature type="binding site" evidence="7">
    <location>
        <begin position="349"/>
        <end position="356"/>
    </location>
    <ligand>
        <name>ATP</name>
        <dbReference type="ChEBI" id="CHEBI:30616"/>
    </ligand>
</feature>
<accession>A0A143PWL0</accession>
<evidence type="ECO:0000256" key="2">
    <source>
        <dbReference type="ARBA" id="ARBA00022741"/>
    </source>
</evidence>
<keyword evidence="5 7" id="KW-0694">RNA-binding</keyword>
<evidence type="ECO:0000256" key="3">
    <source>
        <dbReference type="ARBA" id="ARBA00022801"/>
    </source>
</evidence>
<evidence type="ECO:0000256" key="1">
    <source>
        <dbReference type="ARBA" id="ARBA00022730"/>
    </source>
</evidence>
<dbReference type="KEGG" id="abac:LuPra_05876"/>
<dbReference type="InterPro" id="IPR002625">
    <property type="entry name" value="Smr_dom"/>
</dbReference>
<dbReference type="SMART" id="SM00534">
    <property type="entry name" value="MUTSac"/>
    <property type="match status" value="1"/>
</dbReference>
<dbReference type="PANTHER" id="PTHR48466:SF2">
    <property type="entry name" value="OS10G0509000 PROTEIN"/>
    <property type="match status" value="1"/>
</dbReference>
<comment type="similarity">
    <text evidence="7">Belongs to the DNA mismatch repair MutS family. MutS2 subfamily.</text>
</comment>
<dbReference type="HAMAP" id="MF_00092">
    <property type="entry name" value="MutS2"/>
    <property type="match status" value="1"/>
</dbReference>
<keyword evidence="6 7" id="KW-0238">DNA-binding</keyword>
<dbReference type="GO" id="GO:0006298">
    <property type="term" value="P:mismatch repair"/>
    <property type="evidence" value="ECO:0007669"/>
    <property type="project" value="InterPro"/>
</dbReference>
<keyword evidence="1 7" id="KW-0699">rRNA-binding</keyword>
<name>A0A143PWL0_LUTPR</name>
<dbReference type="AlphaFoldDB" id="A0A143PWL0"/>
<dbReference type="GO" id="GO:0004519">
    <property type="term" value="F:endonuclease activity"/>
    <property type="evidence" value="ECO:0007669"/>
    <property type="project" value="UniProtKB-UniRule"/>
</dbReference>
<keyword evidence="2 7" id="KW-0547">Nucleotide-binding</keyword>
<evidence type="ECO:0000313" key="11">
    <source>
        <dbReference type="Proteomes" id="UP000076079"/>
    </source>
</evidence>
<keyword evidence="7" id="KW-0540">Nuclease</keyword>
<dbReference type="GO" id="GO:0005524">
    <property type="term" value="F:ATP binding"/>
    <property type="evidence" value="ECO:0007669"/>
    <property type="project" value="UniProtKB-UniRule"/>
</dbReference>
<dbReference type="NCBIfam" id="TIGR01069">
    <property type="entry name" value="mutS2"/>
    <property type="match status" value="1"/>
</dbReference>
<dbReference type="InterPro" id="IPR036187">
    <property type="entry name" value="DNA_mismatch_repair_MutS_sf"/>
</dbReference>
<dbReference type="PANTHER" id="PTHR48466">
    <property type="entry name" value="OS10G0509000 PROTEIN-RELATED"/>
    <property type="match status" value="1"/>
</dbReference>
<dbReference type="Pfam" id="PF00488">
    <property type="entry name" value="MutS_V"/>
    <property type="match status" value="1"/>
</dbReference>
<dbReference type="SMART" id="SM00463">
    <property type="entry name" value="SMR"/>
    <property type="match status" value="1"/>
</dbReference>
<keyword evidence="11" id="KW-1185">Reference proteome</keyword>
<evidence type="ECO:0000256" key="4">
    <source>
        <dbReference type="ARBA" id="ARBA00022840"/>
    </source>
</evidence>
<evidence type="ECO:0000256" key="6">
    <source>
        <dbReference type="ARBA" id="ARBA00023125"/>
    </source>
</evidence>
<evidence type="ECO:0000259" key="9">
    <source>
        <dbReference type="PROSITE" id="PS50828"/>
    </source>
</evidence>
<dbReference type="Pfam" id="PF01713">
    <property type="entry name" value="Smr"/>
    <property type="match status" value="1"/>
</dbReference>
<evidence type="ECO:0000256" key="5">
    <source>
        <dbReference type="ARBA" id="ARBA00022884"/>
    </source>
</evidence>
<evidence type="ECO:0000256" key="7">
    <source>
        <dbReference type="HAMAP-Rule" id="MF_00092"/>
    </source>
</evidence>
<dbReference type="EMBL" id="CP015136">
    <property type="protein sequence ID" value="AMY12598.1"/>
    <property type="molecule type" value="Genomic_DNA"/>
</dbReference>
<dbReference type="PIRSF" id="PIRSF005814">
    <property type="entry name" value="MutS_YshD"/>
    <property type="match status" value="1"/>
</dbReference>